<dbReference type="AlphaFoldDB" id="A0A9D8PRH0"/>
<proteinExistence type="predicted"/>
<protein>
    <submittedName>
        <fullName evidence="1">Uncharacterized protein</fullName>
    </submittedName>
</protein>
<gene>
    <name evidence="1" type="ORF">JW984_16145</name>
</gene>
<dbReference type="EMBL" id="JAFGIX010000086">
    <property type="protein sequence ID" value="MBN1574728.1"/>
    <property type="molecule type" value="Genomic_DNA"/>
</dbReference>
<reference evidence="1" key="1">
    <citation type="journal article" date="2021" name="Environ. Microbiol.">
        <title>Genomic characterization of three novel Desulfobacterota classes expand the metabolic and phylogenetic diversity of the phylum.</title>
        <authorList>
            <person name="Murphy C.L."/>
            <person name="Biggerstaff J."/>
            <person name="Eichhorn A."/>
            <person name="Ewing E."/>
            <person name="Shahan R."/>
            <person name="Soriano D."/>
            <person name="Stewart S."/>
            <person name="VanMol K."/>
            <person name="Walker R."/>
            <person name="Walters P."/>
            <person name="Elshahed M.S."/>
            <person name="Youssef N.H."/>
        </authorList>
    </citation>
    <scope>NUCLEOTIDE SEQUENCE</scope>
    <source>
        <strain evidence="1">Zod_Metabat.24</strain>
    </source>
</reference>
<comment type="caution">
    <text evidence="1">The sequence shown here is derived from an EMBL/GenBank/DDBJ whole genome shotgun (WGS) entry which is preliminary data.</text>
</comment>
<reference evidence="1" key="2">
    <citation type="submission" date="2021-01" db="EMBL/GenBank/DDBJ databases">
        <authorList>
            <person name="Hahn C.R."/>
            <person name="Youssef N.H."/>
            <person name="Elshahed M."/>
        </authorList>
    </citation>
    <scope>NUCLEOTIDE SEQUENCE</scope>
    <source>
        <strain evidence="1">Zod_Metabat.24</strain>
    </source>
</reference>
<name>A0A9D8PRH0_9DELT</name>
<evidence type="ECO:0000313" key="2">
    <source>
        <dbReference type="Proteomes" id="UP000809273"/>
    </source>
</evidence>
<dbReference type="Proteomes" id="UP000809273">
    <property type="component" value="Unassembled WGS sequence"/>
</dbReference>
<sequence length="164" mass="19150">MKSKLFQHTGLLPIFRNNVYYDTKSIEKSTRIKKPKYKLAGHSFLENYFFHVLTTDYDACKKCLTVKIKQSDWEDKVGGHLEERISFCDVRHCESIVKNELLRKIEDPKNGFRYVAKLCSAKCDSIKKLSKKALKRPEISDDTKRIIEQTAIDPKIPLEKLKLI</sequence>
<accession>A0A9D8PRH0</accession>
<evidence type="ECO:0000313" key="1">
    <source>
        <dbReference type="EMBL" id="MBN1574728.1"/>
    </source>
</evidence>
<organism evidence="1 2">
    <name type="scientific">Candidatus Zymogenus saltonus</name>
    <dbReference type="NCBI Taxonomy" id="2844893"/>
    <lineage>
        <taxon>Bacteria</taxon>
        <taxon>Deltaproteobacteria</taxon>
        <taxon>Candidatus Zymogenia</taxon>
        <taxon>Candidatus Zymogeniales</taxon>
        <taxon>Candidatus Zymogenaceae</taxon>
        <taxon>Candidatus Zymogenus</taxon>
    </lineage>
</organism>